<name>A0A9D4R9J5_DREPO</name>
<comment type="caution">
    <text evidence="1">The sequence shown here is derived from an EMBL/GenBank/DDBJ whole genome shotgun (WGS) entry which is preliminary data.</text>
</comment>
<organism evidence="1 2">
    <name type="scientific">Dreissena polymorpha</name>
    <name type="common">Zebra mussel</name>
    <name type="synonym">Mytilus polymorpha</name>
    <dbReference type="NCBI Taxonomy" id="45954"/>
    <lineage>
        <taxon>Eukaryota</taxon>
        <taxon>Metazoa</taxon>
        <taxon>Spiralia</taxon>
        <taxon>Lophotrochozoa</taxon>
        <taxon>Mollusca</taxon>
        <taxon>Bivalvia</taxon>
        <taxon>Autobranchia</taxon>
        <taxon>Heteroconchia</taxon>
        <taxon>Euheterodonta</taxon>
        <taxon>Imparidentia</taxon>
        <taxon>Neoheterodontei</taxon>
        <taxon>Myida</taxon>
        <taxon>Dreissenoidea</taxon>
        <taxon>Dreissenidae</taxon>
        <taxon>Dreissena</taxon>
    </lineage>
</organism>
<evidence type="ECO:0000313" key="2">
    <source>
        <dbReference type="Proteomes" id="UP000828390"/>
    </source>
</evidence>
<reference evidence="1" key="1">
    <citation type="journal article" date="2019" name="bioRxiv">
        <title>The Genome of the Zebra Mussel, Dreissena polymorpha: A Resource for Invasive Species Research.</title>
        <authorList>
            <person name="McCartney M.A."/>
            <person name="Auch B."/>
            <person name="Kono T."/>
            <person name="Mallez S."/>
            <person name="Zhang Y."/>
            <person name="Obille A."/>
            <person name="Becker A."/>
            <person name="Abrahante J.E."/>
            <person name="Garbe J."/>
            <person name="Badalamenti J.P."/>
            <person name="Herman A."/>
            <person name="Mangelson H."/>
            <person name="Liachko I."/>
            <person name="Sullivan S."/>
            <person name="Sone E.D."/>
            <person name="Koren S."/>
            <person name="Silverstein K.A.T."/>
            <person name="Beckman K.B."/>
            <person name="Gohl D.M."/>
        </authorList>
    </citation>
    <scope>NUCLEOTIDE SEQUENCE</scope>
    <source>
        <strain evidence="1">Duluth1</strain>
        <tissue evidence="1">Whole animal</tissue>
    </source>
</reference>
<accession>A0A9D4R9J5</accession>
<reference evidence="1" key="2">
    <citation type="submission" date="2020-11" db="EMBL/GenBank/DDBJ databases">
        <authorList>
            <person name="McCartney M.A."/>
            <person name="Auch B."/>
            <person name="Kono T."/>
            <person name="Mallez S."/>
            <person name="Becker A."/>
            <person name="Gohl D.M."/>
            <person name="Silverstein K.A.T."/>
            <person name="Koren S."/>
            <person name="Bechman K.B."/>
            <person name="Herman A."/>
            <person name="Abrahante J.E."/>
            <person name="Garbe J."/>
        </authorList>
    </citation>
    <scope>NUCLEOTIDE SEQUENCE</scope>
    <source>
        <strain evidence="1">Duluth1</strain>
        <tissue evidence="1">Whole animal</tissue>
    </source>
</reference>
<dbReference type="AlphaFoldDB" id="A0A9D4R9J5"/>
<dbReference type="Proteomes" id="UP000828390">
    <property type="component" value="Unassembled WGS sequence"/>
</dbReference>
<evidence type="ECO:0000313" key="1">
    <source>
        <dbReference type="EMBL" id="KAH3860116.1"/>
    </source>
</evidence>
<gene>
    <name evidence="1" type="ORF">DPMN_023007</name>
</gene>
<protein>
    <submittedName>
        <fullName evidence="1">Uncharacterized protein</fullName>
    </submittedName>
</protein>
<proteinExistence type="predicted"/>
<keyword evidence="2" id="KW-1185">Reference proteome</keyword>
<sequence length="60" mass="6661">MSGYSCRLFCLYTVTLGSHVTIARDLHAPVARIQLTAFDVPAARLTNHGLASSHRFFIKK</sequence>
<dbReference type="EMBL" id="JAIWYP010000002">
    <property type="protein sequence ID" value="KAH3860116.1"/>
    <property type="molecule type" value="Genomic_DNA"/>
</dbReference>